<reference evidence="1 2" key="1">
    <citation type="submission" date="2017-08" db="EMBL/GenBank/DDBJ databases">
        <authorList>
            <person name="de Groot N.N."/>
        </authorList>
    </citation>
    <scope>NUCLEOTIDE SEQUENCE [LARGE SCALE GENOMIC DNA]</scope>
    <source>
        <strain evidence="1 2">DSM 9787</strain>
    </source>
</reference>
<evidence type="ECO:0000313" key="1">
    <source>
        <dbReference type="EMBL" id="SOC17849.1"/>
    </source>
</evidence>
<dbReference type="AlphaFoldDB" id="A0A285T8R3"/>
<name>A0A285T8R3_9FIRM</name>
<dbReference type="Proteomes" id="UP000219563">
    <property type="component" value="Unassembled WGS sequence"/>
</dbReference>
<dbReference type="EMBL" id="OBMR01000016">
    <property type="protein sequence ID" value="SOC17849.1"/>
    <property type="molecule type" value="Genomic_DNA"/>
</dbReference>
<evidence type="ECO:0000313" key="2">
    <source>
        <dbReference type="Proteomes" id="UP000219563"/>
    </source>
</evidence>
<dbReference type="RefSeq" id="WP_097077298.1">
    <property type="nucleotide sequence ID" value="NZ_OBMR01000016.1"/>
</dbReference>
<organism evidence="1 2">
    <name type="scientific">Pseudobutyrivibrio ruminis DSM 9787</name>
    <dbReference type="NCBI Taxonomy" id="1123011"/>
    <lineage>
        <taxon>Bacteria</taxon>
        <taxon>Bacillati</taxon>
        <taxon>Bacillota</taxon>
        <taxon>Clostridia</taxon>
        <taxon>Lachnospirales</taxon>
        <taxon>Lachnospiraceae</taxon>
        <taxon>Pseudobutyrivibrio</taxon>
    </lineage>
</organism>
<protein>
    <submittedName>
        <fullName evidence="1">Uncharacterized protein</fullName>
    </submittedName>
</protein>
<accession>A0A285T8R3</accession>
<gene>
    <name evidence="1" type="ORF">SAMN02910411_0546</name>
</gene>
<sequence>MDLEAMTIIIEAIDGYEEFLDSARGVFGKQYLSEEPTEDTAMGKVYQLYRLIERFSPLYNGEDESINKIYEILWNREVPYEERAKLILGL</sequence>
<proteinExistence type="predicted"/>